<name>A0A7R8WKH0_9CRUS</name>
<evidence type="ECO:0000313" key="1">
    <source>
        <dbReference type="EMBL" id="CAD7230304.1"/>
    </source>
</evidence>
<protein>
    <submittedName>
        <fullName evidence="1">Uncharacterized protein</fullName>
    </submittedName>
</protein>
<dbReference type="AlphaFoldDB" id="A0A7R8WKH0"/>
<organism evidence="1">
    <name type="scientific">Cyprideis torosa</name>
    <dbReference type="NCBI Taxonomy" id="163714"/>
    <lineage>
        <taxon>Eukaryota</taxon>
        <taxon>Metazoa</taxon>
        <taxon>Ecdysozoa</taxon>
        <taxon>Arthropoda</taxon>
        <taxon>Crustacea</taxon>
        <taxon>Oligostraca</taxon>
        <taxon>Ostracoda</taxon>
        <taxon>Podocopa</taxon>
        <taxon>Podocopida</taxon>
        <taxon>Cytherocopina</taxon>
        <taxon>Cytheroidea</taxon>
        <taxon>Cytherideidae</taxon>
        <taxon>Cyprideis</taxon>
    </lineage>
</organism>
<proteinExistence type="predicted"/>
<reference evidence="1" key="1">
    <citation type="submission" date="2020-11" db="EMBL/GenBank/DDBJ databases">
        <authorList>
            <person name="Tran Van P."/>
        </authorList>
    </citation>
    <scope>NUCLEOTIDE SEQUENCE</scope>
</reference>
<sequence>MTAREHPRRAQWAALTDCSPWLARTHHGALAEVPFFRASIRTTQLSLFSAVHKHGLFCKEIEDPAVTALELGTTEIIARKVSEVISRREISEKVNFPEGNSEFHCDRREKTKSTEKYF</sequence>
<dbReference type="EMBL" id="OB662596">
    <property type="protein sequence ID" value="CAD7230304.1"/>
    <property type="molecule type" value="Genomic_DNA"/>
</dbReference>
<gene>
    <name evidence="1" type="ORF">CTOB1V02_LOCUS8165</name>
</gene>
<accession>A0A7R8WKH0</accession>